<evidence type="ECO:0000313" key="1">
    <source>
        <dbReference type="EMBL" id="KAG6455798.1"/>
    </source>
</evidence>
<reference evidence="1" key="1">
    <citation type="journal article" date="2016" name="Insect Biochem. Mol. Biol.">
        <title>Multifaceted biological insights from a draft genome sequence of the tobacco hornworm moth, Manduca sexta.</title>
        <authorList>
            <person name="Kanost M.R."/>
            <person name="Arrese E.L."/>
            <person name="Cao X."/>
            <person name="Chen Y.R."/>
            <person name="Chellapilla S."/>
            <person name="Goldsmith M.R."/>
            <person name="Grosse-Wilde E."/>
            <person name="Heckel D.G."/>
            <person name="Herndon N."/>
            <person name="Jiang H."/>
            <person name="Papanicolaou A."/>
            <person name="Qu J."/>
            <person name="Soulages J.L."/>
            <person name="Vogel H."/>
            <person name="Walters J."/>
            <person name="Waterhouse R.M."/>
            <person name="Ahn S.J."/>
            <person name="Almeida F.C."/>
            <person name="An C."/>
            <person name="Aqrawi P."/>
            <person name="Bretschneider A."/>
            <person name="Bryant W.B."/>
            <person name="Bucks S."/>
            <person name="Chao H."/>
            <person name="Chevignon G."/>
            <person name="Christen J.M."/>
            <person name="Clarke D.F."/>
            <person name="Dittmer N.T."/>
            <person name="Ferguson L.C.F."/>
            <person name="Garavelou S."/>
            <person name="Gordon K.H.J."/>
            <person name="Gunaratna R.T."/>
            <person name="Han Y."/>
            <person name="Hauser F."/>
            <person name="He Y."/>
            <person name="Heidel-Fischer H."/>
            <person name="Hirsh A."/>
            <person name="Hu Y."/>
            <person name="Jiang H."/>
            <person name="Kalra D."/>
            <person name="Klinner C."/>
            <person name="Konig C."/>
            <person name="Kovar C."/>
            <person name="Kroll A.R."/>
            <person name="Kuwar S.S."/>
            <person name="Lee S.L."/>
            <person name="Lehman R."/>
            <person name="Li K."/>
            <person name="Li Z."/>
            <person name="Liang H."/>
            <person name="Lovelace S."/>
            <person name="Lu Z."/>
            <person name="Mansfield J.H."/>
            <person name="McCulloch K.J."/>
            <person name="Mathew T."/>
            <person name="Morton B."/>
            <person name="Muzny D.M."/>
            <person name="Neunemann D."/>
            <person name="Ongeri F."/>
            <person name="Pauchet Y."/>
            <person name="Pu L.L."/>
            <person name="Pyrousis I."/>
            <person name="Rao X.J."/>
            <person name="Redding A."/>
            <person name="Roesel C."/>
            <person name="Sanchez-Gracia A."/>
            <person name="Schaack S."/>
            <person name="Shukla A."/>
            <person name="Tetreau G."/>
            <person name="Wang Y."/>
            <person name="Xiong G.H."/>
            <person name="Traut W."/>
            <person name="Walsh T.K."/>
            <person name="Worley K.C."/>
            <person name="Wu D."/>
            <person name="Wu W."/>
            <person name="Wu Y.Q."/>
            <person name="Zhang X."/>
            <person name="Zou Z."/>
            <person name="Zucker H."/>
            <person name="Briscoe A.D."/>
            <person name="Burmester T."/>
            <person name="Clem R.J."/>
            <person name="Feyereisen R."/>
            <person name="Grimmelikhuijzen C.J.P."/>
            <person name="Hamodrakas S.J."/>
            <person name="Hansson B.S."/>
            <person name="Huguet E."/>
            <person name="Jermiin L.S."/>
            <person name="Lan Q."/>
            <person name="Lehman H.K."/>
            <person name="Lorenzen M."/>
            <person name="Merzendorfer H."/>
            <person name="Michalopoulos I."/>
            <person name="Morton D.B."/>
            <person name="Muthukrishnan S."/>
            <person name="Oakeshott J.G."/>
            <person name="Palmer W."/>
            <person name="Park Y."/>
            <person name="Passarelli A.L."/>
            <person name="Rozas J."/>
            <person name="Schwartz L.M."/>
            <person name="Smith W."/>
            <person name="Southgate A."/>
            <person name="Vilcinskas A."/>
            <person name="Vogt R."/>
            <person name="Wang P."/>
            <person name="Werren J."/>
            <person name="Yu X.Q."/>
            <person name="Zhou J.J."/>
            <person name="Brown S.J."/>
            <person name="Scherer S.E."/>
            <person name="Richards S."/>
            <person name="Blissard G.W."/>
        </authorList>
    </citation>
    <scope>NUCLEOTIDE SEQUENCE</scope>
</reference>
<reference evidence="1" key="2">
    <citation type="submission" date="2020-12" db="EMBL/GenBank/DDBJ databases">
        <authorList>
            <person name="Kanost M."/>
        </authorList>
    </citation>
    <scope>NUCLEOTIDE SEQUENCE</scope>
</reference>
<keyword evidence="2" id="KW-1185">Reference proteome</keyword>
<gene>
    <name evidence="1" type="ORF">O3G_MSEX009404</name>
</gene>
<comment type="caution">
    <text evidence="1">The sequence shown here is derived from an EMBL/GenBank/DDBJ whole genome shotgun (WGS) entry which is preliminary data.</text>
</comment>
<proteinExistence type="predicted"/>
<sequence>MRTHCCPPPSPPYSSSLH</sequence>
<evidence type="ECO:0000313" key="2">
    <source>
        <dbReference type="Proteomes" id="UP000791440"/>
    </source>
</evidence>
<name>A0A921ZDU1_MANSE</name>
<accession>A0A921ZDU1</accession>
<protein>
    <submittedName>
        <fullName evidence="1">Uncharacterized protein</fullName>
    </submittedName>
</protein>
<dbReference type="EMBL" id="JH668498">
    <property type="protein sequence ID" value="KAG6455798.1"/>
    <property type="molecule type" value="Genomic_DNA"/>
</dbReference>
<dbReference type="Proteomes" id="UP000791440">
    <property type="component" value="Unassembled WGS sequence"/>
</dbReference>
<dbReference type="AlphaFoldDB" id="A0A921ZDU1"/>
<organism evidence="1 2">
    <name type="scientific">Manduca sexta</name>
    <name type="common">Tobacco hawkmoth</name>
    <name type="synonym">Tobacco hornworm</name>
    <dbReference type="NCBI Taxonomy" id="7130"/>
    <lineage>
        <taxon>Eukaryota</taxon>
        <taxon>Metazoa</taxon>
        <taxon>Ecdysozoa</taxon>
        <taxon>Arthropoda</taxon>
        <taxon>Hexapoda</taxon>
        <taxon>Insecta</taxon>
        <taxon>Pterygota</taxon>
        <taxon>Neoptera</taxon>
        <taxon>Endopterygota</taxon>
        <taxon>Lepidoptera</taxon>
        <taxon>Glossata</taxon>
        <taxon>Ditrysia</taxon>
        <taxon>Bombycoidea</taxon>
        <taxon>Sphingidae</taxon>
        <taxon>Sphinginae</taxon>
        <taxon>Sphingini</taxon>
        <taxon>Manduca</taxon>
    </lineage>
</organism>